<keyword evidence="1" id="KW-0378">Hydrolase</keyword>
<keyword evidence="1" id="KW-0547">Nucleotide-binding</keyword>
<dbReference type="Pfam" id="PF05970">
    <property type="entry name" value="PIF1"/>
    <property type="match status" value="1"/>
</dbReference>
<evidence type="ECO:0000313" key="3">
    <source>
        <dbReference type="EMBL" id="KAL3654631.1"/>
    </source>
</evidence>
<dbReference type="Proteomes" id="UP001632038">
    <property type="component" value="Unassembled WGS sequence"/>
</dbReference>
<feature type="domain" description="DNA helicase Pif1-like DEAD-box helicase" evidence="2">
    <location>
        <begin position="1"/>
        <end position="57"/>
    </location>
</feature>
<keyword evidence="1" id="KW-0347">Helicase</keyword>
<dbReference type="GO" id="GO:0006281">
    <property type="term" value="P:DNA repair"/>
    <property type="evidence" value="ECO:0007669"/>
    <property type="project" value="UniProtKB-KW"/>
</dbReference>
<keyword evidence="1" id="KW-0227">DNA damage</keyword>
<comment type="similarity">
    <text evidence="1">Belongs to the helicase family.</text>
</comment>
<dbReference type="EMBL" id="JAVIJP010000004">
    <property type="protein sequence ID" value="KAL3654631.1"/>
    <property type="molecule type" value="Genomic_DNA"/>
</dbReference>
<name>A0ABD3EKC0_9LAMI</name>
<dbReference type="InterPro" id="IPR010285">
    <property type="entry name" value="DNA_helicase_pif1-like_DEAD"/>
</dbReference>
<reference evidence="4" key="1">
    <citation type="journal article" date="2024" name="IScience">
        <title>Strigolactones Initiate the Formation of Haustorium-like Structures in Castilleja.</title>
        <authorList>
            <person name="Buerger M."/>
            <person name="Peterson D."/>
            <person name="Chory J."/>
        </authorList>
    </citation>
    <scope>NUCLEOTIDE SEQUENCE [LARGE SCALE GENOMIC DNA]</scope>
</reference>
<comment type="caution">
    <text evidence="3">The sequence shown here is derived from an EMBL/GenBank/DDBJ whole genome shotgun (WGS) entry which is preliminary data.</text>
</comment>
<accession>A0ABD3EKC0</accession>
<sequence>MMHEHCFENVYNSLKDIIEDIDPKTKGKPFGSKTVVFGGEFCQILHVVPKDDRDERAQLKEFFDLIANIGDGNLDTANYRCASIEIPDDMLIKYSGDLIAAI</sequence>
<dbReference type="PANTHER" id="PTHR10492:SF101">
    <property type="entry name" value="ATP-DEPENDENT DNA HELICASE"/>
    <property type="match status" value="1"/>
</dbReference>
<keyword evidence="1" id="KW-0233">DNA recombination</keyword>
<dbReference type="GO" id="GO:0005524">
    <property type="term" value="F:ATP binding"/>
    <property type="evidence" value="ECO:0007669"/>
    <property type="project" value="UniProtKB-KW"/>
</dbReference>
<dbReference type="EC" id="5.6.2.3" evidence="1"/>
<comment type="cofactor">
    <cofactor evidence="1">
        <name>Mg(2+)</name>
        <dbReference type="ChEBI" id="CHEBI:18420"/>
    </cofactor>
</comment>
<evidence type="ECO:0000256" key="1">
    <source>
        <dbReference type="RuleBase" id="RU363044"/>
    </source>
</evidence>
<evidence type="ECO:0000313" key="4">
    <source>
        <dbReference type="Proteomes" id="UP001632038"/>
    </source>
</evidence>
<protein>
    <recommendedName>
        <fullName evidence="1">ATP-dependent DNA helicase</fullName>
        <ecNumber evidence="1">5.6.2.3</ecNumber>
    </recommendedName>
</protein>
<dbReference type="PANTHER" id="PTHR10492">
    <property type="match status" value="1"/>
</dbReference>
<keyword evidence="4" id="KW-1185">Reference proteome</keyword>
<gene>
    <name evidence="3" type="ORF">CASFOL_001616</name>
</gene>
<organism evidence="3 4">
    <name type="scientific">Castilleja foliolosa</name>
    <dbReference type="NCBI Taxonomy" id="1961234"/>
    <lineage>
        <taxon>Eukaryota</taxon>
        <taxon>Viridiplantae</taxon>
        <taxon>Streptophyta</taxon>
        <taxon>Embryophyta</taxon>
        <taxon>Tracheophyta</taxon>
        <taxon>Spermatophyta</taxon>
        <taxon>Magnoliopsida</taxon>
        <taxon>eudicotyledons</taxon>
        <taxon>Gunneridae</taxon>
        <taxon>Pentapetalae</taxon>
        <taxon>asterids</taxon>
        <taxon>lamiids</taxon>
        <taxon>Lamiales</taxon>
        <taxon>Orobanchaceae</taxon>
        <taxon>Pedicularideae</taxon>
        <taxon>Castillejinae</taxon>
        <taxon>Castilleja</taxon>
    </lineage>
</organism>
<proteinExistence type="inferred from homology"/>
<keyword evidence="1" id="KW-0067">ATP-binding</keyword>
<dbReference type="GO" id="GO:0043139">
    <property type="term" value="F:5'-3' DNA helicase activity"/>
    <property type="evidence" value="ECO:0007669"/>
    <property type="project" value="UniProtKB-EC"/>
</dbReference>
<keyword evidence="1" id="KW-0234">DNA repair</keyword>
<dbReference type="GO" id="GO:0016787">
    <property type="term" value="F:hydrolase activity"/>
    <property type="evidence" value="ECO:0007669"/>
    <property type="project" value="UniProtKB-KW"/>
</dbReference>
<comment type="catalytic activity">
    <reaction evidence="1">
        <text>ATP + H2O = ADP + phosphate + H(+)</text>
        <dbReference type="Rhea" id="RHEA:13065"/>
        <dbReference type="ChEBI" id="CHEBI:15377"/>
        <dbReference type="ChEBI" id="CHEBI:15378"/>
        <dbReference type="ChEBI" id="CHEBI:30616"/>
        <dbReference type="ChEBI" id="CHEBI:43474"/>
        <dbReference type="ChEBI" id="CHEBI:456216"/>
        <dbReference type="EC" id="5.6.2.3"/>
    </reaction>
</comment>
<dbReference type="GO" id="GO:0006310">
    <property type="term" value="P:DNA recombination"/>
    <property type="evidence" value="ECO:0007669"/>
    <property type="project" value="UniProtKB-KW"/>
</dbReference>
<evidence type="ECO:0000259" key="2">
    <source>
        <dbReference type="Pfam" id="PF05970"/>
    </source>
</evidence>
<dbReference type="AlphaFoldDB" id="A0ABD3EKC0"/>